<dbReference type="Gene3D" id="3.30.70.330">
    <property type="match status" value="1"/>
</dbReference>
<dbReference type="InterPro" id="IPR046350">
    <property type="entry name" value="Cystatin_sf"/>
</dbReference>
<sequence length="210" mass="24660">MATYTFEHRHRQYLEDVIESQGFYVTNNYGREIPCGIVKIDEKSVIFEKAKKAAVFAVNKYNEKMEHSSKLGILKIINLNFEPAAGAIYYMTLSALEISSGNIFHYQAKIWEKINTSYKVDIFQLAPYVPRISEYQNFSIKVNNLQDWMDENYLYYKCCCRYKRLVSVVVIRDEEIGFINFNKKSAAMEFFESKNGKQMPNSYQIYSLEI</sequence>
<organism evidence="4 5">
    <name type="scientific">Solanum bulbocastanum</name>
    <name type="common">Wild potato</name>
    <dbReference type="NCBI Taxonomy" id="147425"/>
    <lineage>
        <taxon>Eukaryota</taxon>
        <taxon>Viridiplantae</taxon>
        <taxon>Streptophyta</taxon>
        <taxon>Embryophyta</taxon>
        <taxon>Tracheophyta</taxon>
        <taxon>Spermatophyta</taxon>
        <taxon>Magnoliopsida</taxon>
        <taxon>eudicotyledons</taxon>
        <taxon>Gunneridae</taxon>
        <taxon>Pentapetalae</taxon>
        <taxon>asterids</taxon>
        <taxon>lamiids</taxon>
        <taxon>Solanales</taxon>
        <taxon>Solanaceae</taxon>
        <taxon>Solanoideae</taxon>
        <taxon>Solaneae</taxon>
        <taxon>Solanum</taxon>
    </lineage>
</organism>
<evidence type="ECO:0000256" key="2">
    <source>
        <dbReference type="ARBA" id="ARBA00022704"/>
    </source>
</evidence>
<keyword evidence="5" id="KW-1185">Reference proteome</keyword>
<dbReference type="Pfam" id="PF00031">
    <property type="entry name" value="Cystatin"/>
    <property type="match status" value="1"/>
</dbReference>
<dbReference type="Proteomes" id="UP001371456">
    <property type="component" value="Unassembled WGS sequence"/>
</dbReference>
<evidence type="ECO:0000313" key="4">
    <source>
        <dbReference type="EMBL" id="KAK6772741.1"/>
    </source>
</evidence>
<dbReference type="PANTHER" id="PTHR31228:SF25">
    <property type="entry name" value="CYSTATIN-LIKE PROTEIN-RELATED"/>
    <property type="match status" value="1"/>
</dbReference>
<dbReference type="PANTHER" id="PTHR31228">
    <property type="entry name" value="CYSTATIN/MONELLIN SUPERFAMILY PROTEIN"/>
    <property type="match status" value="1"/>
</dbReference>
<dbReference type="InterPro" id="IPR012677">
    <property type="entry name" value="Nucleotide-bd_a/b_plait_sf"/>
</dbReference>
<evidence type="ECO:0000256" key="1">
    <source>
        <dbReference type="ARBA" id="ARBA00022690"/>
    </source>
</evidence>
<feature type="domain" description="Cystatin" evidence="3">
    <location>
        <begin position="48"/>
        <end position="115"/>
    </location>
</feature>
<evidence type="ECO:0000313" key="5">
    <source>
        <dbReference type="Proteomes" id="UP001371456"/>
    </source>
</evidence>
<keyword evidence="1" id="KW-0646">Protease inhibitor</keyword>
<gene>
    <name evidence="4" type="ORF">RDI58_027979</name>
</gene>
<name>A0AAN8SSA1_SOLBU</name>
<evidence type="ECO:0000259" key="3">
    <source>
        <dbReference type="Pfam" id="PF00031"/>
    </source>
</evidence>
<dbReference type="GO" id="GO:0004869">
    <property type="term" value="F:cysteine-type endopeptidase inhibitor activity"/>
    <property type="evidence" value="ECO:0007669"/>
    <property type="project" value="UniProtKB-KW"/>
</dbReference>
<dbReference type="Gene3D" id="3.10.450.10">
    <property type="match status" value="1"/>
</dbReference>
<dbReference type="SUPFAM" id="SSF54403">
    <property type="entry name" value="Cystatin/monellin"/>
    <property type="match status" value="1"/>
</dbReference>
<reference evidence="4 5" key="1">
    <citation type="submission" date="2024-02" db="EMBL/GenBank/DDBJ databases">
        <title>de novo genome assembly of Solanum bulbocastanum strain 11H21.</title>
        <authorList>
            <person name="Hosaka A.J."/>
        </authorList>
    </citation>
    <scope>NUCLEOTIDE SEQUENCE [LARGE SCALE GENOMIC DNA]</scope>
    <source>
        <tissue evidence="4">Young leaves</tissue>
    </source>
</reference>
<dbReference type="InterPro" id="IPR035979">
    <property type="entry name" value="RBD_domain_sf"/>
</dbReference>
<accession>A0AAN8SSA1</accession>
<protein>
    <recommendedName>
        <fullName evidence="3">Cystatin domain-containing protein</fullName>
    </recommendedName>
</protein>
<comment type="caution">
    <text evidence="4">The sequence shown here is derived from an EMBL/GenBank/DDBJ whole genome shotgun (WGS) entry which is preliminary data.</text>
</comment>
<dbReference type="AlphaFoldDB" id="A0AAN8SSA1"/>
<dbReference type="EMBL" id="JBANQN010000012">
    <property type="protein sequence ID" value="KAK6772741.1"/>
    <property type="molecule type" value="Genomic_DNA"/>
</dbReference>
<dbReference type="GO" id="GO:0003676">
    <property type="term" value="F:nucleic acid binding"/>
    <property type="evidence" value="ECO:0007669"/>
    <property type="project" value="InterPro"/>
</dbReference>
<dbReference type="InterPro" id="IPR000010">
    <property type="entry name" value="Cystatin_dom"/>
</dbReference>
<proteinExistence type="predicted"/>
<dbReference type="SUPFAM" id="SSF54928">
    <property type="entry name" value="RNA-binding domain, RBD"/>
    <property type="match status" value="1"/>
</dbReference>
<keyword evidence="2" id="KW-0789">Thiol protease inhibitor</keyword>